<feature type="transmembrane region" description="Helical" evidence="6">
    <location>
        <begin position="68"/>
        <end position="91"/>
    </location>
</feature>
<dbReference type="PANTHER" id="PTHR19282">
    <property type="entry name" value="TETRASPANIN"/>
    <property type="match status" value="1"/>
</dbReference>
<dbReference type="InterPro" id="IPR018499">
    <property type="entry name" value="Tetraspanin/Peripherin"/>
</dbReference>
<evidence type="ECO:0000256" key="4">
    <source>
        <dbReference type="ARBA" id="ARBA00022989"/>
    </source>
</evidence>
<evidence type="ECO:0000313" key="7">
    <source>
        <dbReference type="EMBL" id="CAF0932169.1"/>
    </source>
</evidence>
<evidence type="ECO:0000313" key="8">
    <source>
        <dbReference type="EMBL" id="CAF1245425.1"/>
    </source>
</evidence>
<dbReference type="Proteomes" id="UP000663829">
    <property type="component" value="Unassembled WGS sequence"/>
</dbReference>
<dbReference type="InterPro" id="IPR000301">
    <property type="entry name" value="Tetraspanin_animals"/>
</dbReference>
<evidence type="ECO:0000313" key="11">
    <source>
        <dbReference type="Proteomes" id="UP000663829"/>
    </source>
</evidence>
<dbReference type="EMBL" id="CAJNOQ010001998">
    <property type="protein sequence ID" value="CAF0932169.1"/>
    <property type="molecule type" value="Genomic_DNA"/>
</dbReference>
<proteinExistence type="inferred from homology"/>
<evidence type="ECO:0000256" key="2">
    <source>
        <dbReference type="ARBA" id="ARBA00006840"/>
    </source>
</evidence>
<gene>
    <name evidence="7" type="ORF">GPM918_LOCUS10243</name>
    <name evidence="8" type="ORF">OVA965_LOCUS26025</name>
    <name evidence="9" type="ORF">SRO942_LOCUS10244</name>
    <name evidence="10" type="ORF">TMI583_LOCUS26761</name>
</gene>
<comment type="similarity">
    <text evidence="2 6">Belongs to the tetraspanin (TM4SF) family.</text>
</comment>
<dbReference type="PIRSF" id="PIRSF002419">
    <property type="entry name" value="Tetraspanin"/>
    <property type="match status" value="1"/>
</dbReference>
<dbReference type="OrthoDB" id="10033535at2759"/>
<comment type="caution">
    <text evidence="6">Lacks conserved residue(s) required for the propagation of feature annotation.</text>
</comment>
<dbReference type="SUPFAM" id="SSF48652">
    <property type="entry name" value="Tetraspanin"/>
    <property type="match status" value="1"/>
</dbReference>
<keyword evidence="5 6" id="KW-0472">Membrane</keyword>
<evidence type="ECO:0000313" key="10">
    <source>
        <dbReference type="EMBL" id="CAF4053002.1"/>
    </source>
</evidence>
<dbReference type="Proteomes" id="UP000682733">
    <property type="component" value="Unassembled WGS sequence"/>
</dbReference>
<evidence type="ECO:0000256" key="5">
    <source>
        <dbReference type="ARBA" id="ARBA00023136"/>
    </source>
</evidence>
<organism evidence="7 11">
    <name type="scientific">Didymodactylos carnosus</name>
    <dbReference type="NCBI Taxonomy" id="1234261"/>
    <lineage>
        <taxon>Eukaryota</taxon>
        <taxon>Metazoa</taxon>
        <taxon>Spiralia</taxon>
        <taxon>Gnathifera</taxon>
        <taxon>Rotifera</taxon>
        <taxon>Eurotatoria</taxon>
        <taxon>Bdelloidea</taxon>
        <taxon>Philodinida</taxon>
        <taxon>Philodinidae</taxon>
        <taxon>Didymodactylos</taxon>
    </lineage>
</organism>
<sequence length="272" mass="30176">MAFGSGRSSMSCGIRLIQIIMVVFNVLFFLVGAALLALGIYVMVDPKFQKIKALLPINTNNSYLDQGFSYITMIAIVVVVLGSILFILGFCGCCGAMRRSICLLTVYSILVGIIIIVEVALTIYIVSFQSKFKEQFVPKLQESISKGYQGPPIKENEPGAVSLAWDFIMYNLKCCGAHNSTDFRNTPKWNKINPWIPEQSFKYPLTCCPMGNAWTQDWTTLSEETLMKAQQCAVDGTDVYQTGCYDKLLDIIVSHKLYIIIGAVAVLVIEVS</sequence>
<dbReference type="Pfam" id="PF00335">
    <property type="entry name" value="Tetraspanin"/>
    <property type="match status" value="1"/>
</dbReference>
<dbReference type="Gene3D" id="1.10.1450.10">
    <property type="entry name" value="Tetraspanin"/>
    <property type="match status" value="1"/>
</dbReference>
<comment type="subcellular location">
    <subcellularLocation>
        <location evidence="1 6">Membrane</location>
        <topology evidence="1 6">Multi-pass membrane protein</topology>
    </subcellularLocation>
</comment>
<dbReference type="Proteomes" id="UP000681722">
    <property type="component" value="Unassembled WGS sequence"/>
</dbReference>
<dbReference type="PRINTS" id="PR00259">
    <property type="entry name" value="TMFOUR"/>
</dbReference>
<evidence type="ECO:0000256" key="6">
    <source>
        <dbReference type="RuleBase" id="RU361218"/>
    </source>
</evidence>
<dbReference type="EMBL" id="CAJNOK010016441">
    <property type="protein sequence ID" value="CAF1245425.1"/>
    <property type="molecule type" value="Genomic_DNA"/>
</dbReference>
<feature type="transmembrane region" description="Helical" evidence="6">
    <location>
        <begin position="103"/>
        <end position="126"/>
    </location>
</feature>
<keyword evidence="3 6" id="KW-0812">Transmembrane</keyword>
<keyword evidence="4 6" id="KW-1133">Transmembrane helix</keyword>
<dbReference type="GO" id="GO:0005886">
    <property type="term" value="C:plasma membrane"/>
    <property type="evidence" value="ECO:0007669"/>
    <property type="project" value="TreeGrafter"/>
</dbReference>
<evidence type="ECO:0000256" key="1">
    <source>
        <dbReference type="ARBA" id="ARBA00004141"/>
    </source>
</evidence>
<dbReference type="InterPro" id="IPR008952">
    <property type="entry name" value="Tetraspanin_EC2_sf"/>
</dbReference>
<evidence type="ECO:0000313" key="9">
    <source>
        <dbReference type="EMBL" id="CAF3709960.1"/>
    </source>
</evidence>
<feature type="transmembrane region" description="Helical" evidence="6">
    <location>
        <begin position="20"/>
        <end position="44"/>
    </location>
</feature>
<dbReference type="PANTHER" id="PTHR19282:SF515">
    <property type="entry name" value="TETRASPANIN"/>
    <property type="match status" value="1"/>
</dbReference>
<evidence type="ECO:0000256" key="3">
    <source>
        <dbReference type="ARBA" id="ARBA00022692"/>
    </source>
</evidence>
<protein>
    <recommendedName>
        <fullName evidence="6">Tetraspanin</fullName>
    </recommendedName>
</protein>
<reference evidence="7" key="1">
    <citation type="submission" date="2021-02" db="EMBL/GenBank/DDBJ databases">
        <authorList>
            <person name="Nowell W R."/>
        </authorList>
    </citation>
    <scope>NUCLEOTIDE SEQUENCE</scope>
</reference>
<dbReference type="AlphaFoldDB" id="A0A814BSG6"/>
<dbReference type="Proteomes" id="UP000677228">
    <property type="component" value="Unassembled WGS sequence"/>
</dbReference>
<name>A0A814BSG6_9BILA</name>
<accession>A0A814BSG6</accession>
<keyword evidence="11" id="KW-1185">Reference proteome</keyword>
<dbReference type="EMBL" id="CAJOBA010037992">
    <property type="protein sequence ID" value="CAF4053002.1"/>
    <property type="molecule type" value="Genomic_DNA"/>
</dbReference>
<comment type="caution">
    <text evidence="7">The sequence shown here is derived from an EMBL/GenBank/DDBJ whole genome shotgun (WGS) entry which is preliminary data.</text>
</comment>
<dbReference type="EMBL" id="CAJOBC010001998">
    <property type="protein sequence ID" value="CAF3709960.1"/>
    <property type="molecule type" value="Genomic_DNA"/>
</dbReference>